<geneLocation type="mitochondrion" evidence="1"/>
<accession>A0A4U5PZP9</accession>
<protein>
    <submittedName>
        <fullName evidence="1">Uncharacterized protein</fullName>
    </submittedName>
</protein>
<sequence length="171" mass="18628">MDIGMNQDGELSLKHSGYCTTRPSIEHFVGSCNGLSVLLLFPRPAPLRIHHRWKSSLYRKECHPSPAIPEPQAGDNLPPSTLSLGIESQALEPCPRPKSYPFSYGPNGKSRLPDARLEGELDGHTPSAICGWNSVGSGGPFLRQALAPSYQQNGCKSIDLDVDRPGKRPFP</sequence>
<dbReference type="AlphaFoldDB" id="A0A4U5PZP9"/>
<dbReference type="EMBL" id="RCHU01000534">
    <property type="protein sequence ID" value="TKS02681.1"/>
    <property type="molecule type" value="Genomic_DNA"/>
</dbReference>
<evidence type="ECO:0000313" key="1">
    <source>
        <dbReference type="EMBL" id="TKS02681.1"/>
    </source>
</evidence>
<proteinExistence type="predicted"/>
<keyword evidence="1" id="KW-0496">Mitochondrion</keyword>
<organism evidence="1">
    <name type="scientific">Populus alba</name>
    <name type="common">White poplar</name>
    <dbReference type="NCBI Taxonomy" id="43335"/>
    <lineage>
        <taxon>Eukaryota</taxon>
        <taxon>Viridiplantae</taxon>
        <taxon>Streptophyta</taxon>
        <taxon>Embryophyta</taxon>
        <taxon>Tracheophyta</taxon>
        <taxon>Spermatophyta</taxon>
        <taxon>Magnoliopsida</taxon>
        <taxon>eudicotyledons</taxon>
        <taxon>Gunneridae</taxon>
        <taxon>Pentapetalae</taxon>
        <taxon>rosids</taxon>
        <taxon>fabids</taxon>
        <taxon>Malpighiales</taxon>
        <taxon>Salicaceae</taxon>
        <taxon>Saliceae</taxon>
        <taxon>Populus</taxon>
    </lineage>
</organism>
<name>A0A4U5PZP9_POPAL</name>
<gene>
    <name evidence="1" type="ORF">D5086_0000160820</name>
</gene>
<comment type="caution">
    <text evidence="1">The sequence shown here is derived from an EMBL/GenBank/DDBJ whole genome shotgun (WGS) entry which is preliminary data.</text>
</comment>
<reference evidence="1" key="1">
    <citation type="submission" date="2018-10" db="EMBL/GenBank/DDBJ databases">
        <title>Population genomic analysis revealed the cold adaptation of white poplar.</title>
        <authorList>
            <person name="Liu Y.-J."/>
        </authorList>
    </citation>
    <scope>NUCLEOTIDE SEQUENCE [LARGE SCALE GENOMIC DNA]</scope>
    <source>
        <strain evidence="1">PAL-ZL1</strain>
    </source>
</reference>